<dbReference type="GO" id="GO:0016787">
    <property type="term" value="F:hydrolase activity"/>
    <property type="evidence" value="ECO:0007669"/>
    <property type="project" value="UniProtKB-KW"/>
</dbReference>
<evidence type="ECO:0000313" key="3">
    <source>
        <dbReference type="Proteomes" id="UP000322244"/>
    </source>
</evidence>
<dbReference type="Gene3D" id="3.40.50.1820">
    <property type="entry name" value="alpha/beta hydrolase"/>
    <property type="match status" value="1"/>
</dbReference>
<dbReference type="Pfam" id="PF01738">
    <property type="entry name" value="DLH"/>
    <property type="match status" value="1"/>
</dbReference>
<dbReference type="InterPro" id="IPR051049">
    <property type="entry name" value="Dienelactone_hydrolase-like"/>
</dbReference>
<accession>A0A5A7S9H5</accession>
<keyword evidence="3" id="KW-1185">Reference proteome</keyword>
<protein>
    <submittedName>
        <fullName evidence="2">Dienelactone hydrolase family protein</fullName>
    </submittedName>
</protein>
<dbReference type="Proteomes" id="UP000322244">
    <property type="component" value="Unassembled WGS sequence"/>
</dbReference>
<organism evidence="2 3">
    <name type="scientific">Antrihabitans cavernicola</name>
    <dbReference type="NCBI Taxonomy" id="2495913"/>
    <lineage>
        <taxon>Bacteria</taxon>
        <taxon>Bacillati</taxon>
        <taxon>Actinomycetota</taxon>
        <taxon>Actinomycetes</taxon>
        <taxon>Mycobacteriales</taxon>
        <taxon>Nocardiaceae</taxon>
        <taxon>Antrihabitans</taxon>
    </lineage>
</organism>
<evidence type="ECO:0000313" key="2">
    <source>
        <dbReference type="EMBL" id="KAA0022828.1"/>
    </source>
</evidence>
<dbReference type="SUPFAM" id="SSF53474">
    <property type="entry name" value="alpha/beta-Hydrolases"/>
    <property type="match status" value="1"/>
</dbReference>
<dbReference type="AlphaFoldDB" id="A0A5A7S9H5"/>
<proteinExistence type="predicted"/>
<name>A0A5A7S9H5_9NOCA</name>
<dbReference type="InterPro" id="IPR029058">
    <property type="entry name" value="AB_hydrolase_fold"/>
</dbReference>
<dbReference type="RefSeq" id="WP_149430087.1">
    <property type="nucleotide sequence ID" value="NZ_VLNY01000004.1"/>
</dbReference>
<reference evidence="2 3" key="1">
    <citation type="submission" date="2019-07" db="EMBL/GenBank/DDBJ databases">
        <title>Rhodococcus cavernicolus sp. nov., isolated from a cave.</title>
        <authorList>
            <person name="Lee S.D."/>
        </authorList>
    </citation>
    <scope>NUCLEOTIDE SEQUENCE [LARGE SCALE GENOMIC DNA]</scope>
    <source>
        <strain evidence="2 3">C1-24</strain>
    </source>
</reference>
<comment type="caution">
    <text evidence="2">The sequence shown here is derived from an EMBL/GenBank/DDBJ whole genome shotgun (WGS) entry which is preliminary data.</text>
</comment>
<keyword evidence="2" id="KW-0378">Hydrolase</keyword>
<dbReference type="PANTHER" id="PTHR46623">
    <property type="entry name" value="CARBOXYMETHYLENEBUTENOLIDASE-RELATED"/>
    <property type="match status" value="1"/>
</dbReference>
<gene>
    <name evidence="2" type="ORF">FOY51_09915</name>
</gene>
<dbReference type="InterPro" id="IPR002925">
    <property type="entry name" value="Dienelactn_hydro"/>
</dbReference>
<dbReference type="PANTHER" id="PTHR46623:SF6">
    <property type="entry name" value="ALPHA_BETA-HYDROLASES SUPERFAMILY PROTEIN"/>
    <property type="match status" value="1"/>
</dbReference>
<dbReference type="EMBL" id="VLNY01000004">
    <property type="protein sequence ID" value="KAA0022828.1"/>
    <property type="molecule type" value="Genomic_DNA"/>
</dbReference>
<feature type="domain" description="Dienelactone hydrolase" evidence="1">
    <location>
        <begin position="16"/>
        <end position="221"/>
    </location>
</feature>
<dbReference type="OrthoDB" id="3208682at2"/>
<evidence type="ECO:0000259" key="1">
    <source>
        <dbReference type="Pfam" id="PF01738"/>
    </source>
</evidence>
<sequence>MTTPLTTVPAEGAVRGGIVVLQEAFGITDHIVDVCNRFAAAGWTAVAPHLFHRKGDPILAYDDLETALRLVHSLVGTELDEDVDAALASLASAGIEAQNTAVVGYCMGGSVAFHTAVRRSLGAAITYYGGGITNGRFGYPAMVDEVAELQTPWLGHFGDIDKGIPVDQVEALRAATDSTRTDTAIDRYATADHGFNCNDRPAVFNEAASALAWTRTFDWMEGHRPQQ</sequence>